<gene>
    <name evidence="7" type="ORF">FD03_GL002066</name>
</gene>
<evidence type="ECO:0000313" key="7">
    <source>
        <dbReference type="EMBL" id="KRK80639.1"/>
    </source>
</evidence>
<dbReference type="Pfam" id="PF00676">
    <property type="entry name" value="E1_dh"/>
    <property type="match status" value="1"/>
</dbReference>
<dbReference type="Proteomes" id="UP000051248">
    <property type="component" value="Unassembled WGS sequence"/>
</dbReference>
<keyword evidence="8" id="KW-1185">Reference proteome</keyword>
<organism evidence="7 8">
    <name type="scientific">Companilactobacillus nodensis DSM 19682 = JCM 14932 = NBRC 107160</name>
    <dbReference type="NCBI Taxonomy" id="1423775"/>
    <lineage>
        <taxon>Bacteria</taxon>
        <taxon>Bacillati</taxon>
        <taxon>Bacillota</taxon>
        <taxon>Bacilli</taxon>
        <taxon>Lactobacillales</taxon>
        <taxon>Lactobacillaceae</taxon>
        <taxon>Companilactobacillus</taxon>
    </lineage>
</organism>
<dbReference type="EC" id="1.2.4.4" evidence="4"/>
<dbReference type="AlphaFoldDB" id="A0A0R1KAE6"/>
<dbReference type="Gene3D" id="3.40.50.970">
    <property type="match status" value="1"/>
</dbReference>
<dbReference type="PANTHER" id="PTHR43380">
    <property type="entry name" value="2-OXOISOVALERATE DEHYDROGENASE SUBUNIT ALPHA, MITOCHONDRIAL"/>
    <property type="match status" value="1"/>
</dbReference>
<proteinExistence type="inferred from homology"/>
<keyword evidence="3 4" id="KW-0786">Thiamine pyrophosphate</keyword>
<comment type="caution">
    <text evidence="7">The sequence shown here is derived from an EMBL/GenBank/DDBJ whole genome shotgun (WGS) entry which is preliminary data.</text>
</comment>
<dbReference type="PANTHER" id="PTHR43380:SF1">
    <property type="entry name" value="2-OXOISOVALERATE DEHYDROGENASE SUBUNIT ALPHA, MITOCHONDRIAL"/>
    <property type="match status" value="1"/>
</dbReference>
<evidence type="ECO:0000256" key="5">
    <source>
        <dbReference type="SAM" id="MobiDB-lite"/>
    </source>
</evidence>
<evidence type="ECO:0000256" key="3">
    <source>
        <dbReference type="ARBA" id="ARBA00023052"/>
    </source>
</evidence>
<dbReference type="PATRIC" id="fig|1423775.4.peg.2103"/>
<dbReference type="OrthoDB" id="9766715at2"/>
<feature type="region of interest" description="Disordered" evidence="5">
    <location>
        <begin position="305"/>
        <end position="328"/>
    </location>
</feature>
<dbReference type="RefSeq" id="WP_034542761.1">
    <property type="nucleotide sequence ID" value="NZ_AZDZ01000003.1"/>
</dbReference>
<evidence type="ECO:0000256" key="4">
    <source>
        <dbReference type="RuleBase" id="RU365014"/>
    </source>
</evidence>
<keyword evidence="2 4" id="KW-0560">Oxidoreductase</keyword>
<comment type="function">
    <text evidence="4">The branched-chain alpha-keto dehydrogenase complex catalyzes the overall conversion of alpha-keto acids to acyl-CoA and CO(2). It contains multiple copies of three enzymatic components: branched-chain alpha-keto acid decarboxylase (E1), lipoamide acyltransferase (E2) and lipoamide dehydrogenase (E3).</text>
</comment>
<reference evidence="7 8" key="1">
    <citation type="journal article" date="2015" name="Genome Announc.">
        <title>Expanding the biotechnology potential of lactobacilli through comparative genomics of 213 strains and associated genera.</title>
        <authorList>
            <person name="Sun Z."/>
            <person name="Harris H.M."/>
            <person name="McCann A."/>
            <person name="Guo C."/>
            <person name="Argimon S."/>
            <person name="Zhang W."/>
            <person name="Yang X."/>
            <person name="Jeffery I.B."/>
            <person name="Cooney J.C."/>
            <person name="Kagawa T.F."/>
            <person name="Liu W."/>
            <person name="Song Y."/>
            <person name="Salvetti E."/>
            <person name="Wrobel A."/>
            <person name="Rasinkangas P."/>
            <person name="Parkhill J."/>
            <person name="Rea M.C."/>
            <person name="O'Sullivan O."/>
            <person name="Ritari J."/>
            <person name="Douillard F.P."/>
            <person name="Paul Ross R."/>
            <person name="Yang R."/>
            <person name="Briner A.E."/>
            <person name="Felis G.E."/>
            <person name="de Vos W.M."/>
            <person name="Barrangou R."/>
            <person name="Klaenhammer T.R."/>
            <person name="Caufield P.W."/>
            <person name="Cui Y."/>
            <person name="Zhang H."/>
            <person name="O'Toole P.W."/>
        </authorList>
    </citation>
    <scope>NUCLEOTIDE SEQUENCE [LARGE SCALE GENOMIC DNA]</scope>
    <source>
        <strain evidence="7 8">DSM 19682</strain>
    </source>
</reference>
<protein>
    <recommendedName>
        <fullName evidence="4">2-oxoisovalerate dehydrogenase subunit alpha</fullName>
        <ecNumber evidence="4">1.2.4.4</ecNumber>
    </recommendedName>
    <alternativeName>
        <fullName evidence="4">Branched-chain alpha-keto acid dehydrogenase E1 component alpha chain</fullName>
    </alternativeName>
</protein>
<dbReference type="eggNOG" id="COG1071">
    <property type="taxonomic scope" value="Bacteria"/>
</dbReference>
<dbReference type="InterPro" id="IPR001017">
    <property type="entry name" value="DH_E1"/>
</dbReference>
<dbReference type="GO" id="GO:0003863">
    <property type="term" value="F:branched-chain 2-oxo acid dehydrogenase activity"/>
    <property type="evidence" value="ECO:0007669"/>
    <property type="project" value="UniProtKB-EC"/>
</dbReference>
<dbReference type="InterPro" id="IPR050771">
    <property type="entry name" value="Alpha-ketoacid_DH_E1_comp"/>
</dbReference>
<dbReference type="SUPFAM" id="SSF52518">
    <property type="entry name" value="Thiamin diphosphate-binding fold (THDP-binding)"/>
    <property type="match status" value="1"/>
</dbReference>
<dbReference type="InterPro" id="IPR029061">
    <property type="entry name" value="THDP-binding"/>
</dbReference>
<sequence length="328" mass="36286">MKLKDSQLTKDELIQAYRMVKEARMLDERLWQLNRIGKSTFNISGQGAEVGQVAMALAFEHDKDYFLPYYRDMAAVMVWGMSAKDILMGSLGKADDPSSHGRQMPNHYGDRAHNIVPFSSTVTTQYPVATGVALAMQIDGSKAIALTATGEGSTAEGDFHEALNFAGVQKLPMVFVIENNGYAISTPNAEEFGVKDLSVRATGYGIFGKQVNGRDFAETYLAFKEAADNARNGNGSTLIEMLVDRLTAHSSDDDQRVYRTPDDIAEMKENDCVMLMEKQLLSEKVLSEAELASIKKELEAKINQATEEAEEMPNPASDQLMTHIYEEE</sequence>
<dbReference type="GO" id="GO:0009083">
    <property type="term" value="P:branched-chain amino acid catabolic process"/>
    <property type="evidence" value="ECO:0007669"/>
    <property type="project" value="TreeGrafter"/>
</dbReference>
<evidence type="ECO:0000256" key="1">
    <source>
        <dbReference type="ARBA" id="ARBA00001964"/>
    </source>
</evidence>
<dbReference type="STRING" id="1423775.FD03_GL002066"/>
<dbReference type="CDD" id="cd02000">
    <property type="entry name" value="TPP_E1_PDC_ADC_BCADC"/>
    <property type="match status" value="1"/>
</dbReference>
<evidence type="ECO:0000256" key="2">
    <source>
        <dbReference type="ARBA" id="ARBA00023002"/>
    </source>
</evidence>
<comment type="similarity">
    <text evidence="4">Belongs to the BCKDHA family.</text>
</comment>
<dbReference type="EMBL" id="AZDZ01000003">
    <property type="protein sequence ID" value="KRK80639.1"/>
    <property type="molecule type" value="Genomic_DNA"/>
</dbReference>
<evidence type="ECO:0000313" key="8">
    <source>
        <dbReference type="Proteomes" id="UP000051248"/>
    </source>
</evidence>
<feature type="domain" description="Dehydrogenase E1 component" evidence="6">
    <location>
        <begin position="17"/>
        <end position="315"/>
    </location>
</feature>
<comment type="catalytic activity">
    <reaction evidence="4">
        <text>N(6)-[(R)-lipoyl]-L-lysyl-[protein] + 3-methyl-2-oxobutanoate + H(+) = N(6)-[(R)-S(8)-2-methylpropanoyldihydrolipoyl]-L-lysyl-[protein] + CO2</text>
        <dbReference type="Rhea" id="RHEA:13457"/>
        <dbReference type="Rhea" id="RHEA-COMP:10474"/>
        <dbReference type="Rhea" id="RHEA-COMP:10497"/>
        <dbReference type="ChEBI" id="CHEBI:11851"/>
        <dbReference type="ChEBI" id="CHEBI:15378"/>
        <dbReference type="ChEBI" id="CHEBI:16526"/>
        <dbReference type="ChEBI" id="CHEBI:83099"/>
        <dbReference type="ChEBI" id="CHEBI:83142"/>
        <dbReference type="EC" id="1.2.4.4"/>
    </reaction>
</comment>
<comment type="cofactor">
    <cofactor evidence="1 4">
        <name>thiamine diphosphate</name>
        <dbReference type="ChEBI" id="CHEBI:58937"/>
    </cofactor>
</comment>
<accession>A0A0R1KAE6</accession>
<name>A0A0R1KAE6_9LACO</name>
<evidence type="ECO:0000259" key="6">
    <source>
        <dbReference type="Pfam" id="PF00676"/>
    </source>
</evidence>